<gene>
    <name evidence="8" type="ORF">HMPREF1544_04263</name>
</gene>
<keyword evidence="9" id="KW-1185">Reference proteome</keyword>
<dbReference type="VEuPathDB" id="FungiDB:HMPREF1544_04263"/>
<dbReference type="InterPro" id="IPR015943">
    <property type="entry name" value="WD40/YVTN_repeat-like_dom_sf"/>
</dbReference>
<dbReference type="eggNOG" id="KOG0974">
    <property type="taxonomic scope" value="Eukaryota"/>
</dbReference>
<evidence type="ECO:0000313" key="8">
    <source>
        <dbReference type="EMBL" id="EPB88873.1"/>
    </source>
</evidence>
<dbReference type="Gene3D" id="2.130.10.10">
    <property type="entry name" value="YVTN repeat-like/Quinoprotein amine dehydrogenase"/>
    <property type="match status" value="4"/>
</dbReference>
<dbReference type="OMA" id="IIVWSCF"/>
<dbReference type="SMART" id="SM00320">
    <property type="entry name" value="WD40"/>
    <property type="match status" value="8"/>
</dbReference>
<dbReference type="AlphaFoldDB" id="S2K140"/>
<reference evidence="9" key="1">
    <citation type="submission" date="2013-05" db="EMBL/GenBank/DDBJ databases">
        <title>The Genome sequence of Mucor circinelloides f. circinelloides 1006PhL.</title>
        <authorList>
            <consortium name="The Broad Institute Genomics Platform"/>
            <person name="Cuomo C."/>
            <person name="Earl A."/>
            <person name="Findley K."/>
            <person name="Lee S.C."/>
            <person name="Walker B."/>
            <person name="Young S."/>
            <person name="Zeng Q."/>
            <person name="Gargeya S."/>
            <person name="Fitzgerald M."/>
            <person name="Haas B."/>
            <person name="Abouelleil A."/>
            <person name="Allen A.W."/>
            <person name="Alvarado L."/>
            <person name="Arachchi H.M."/>
            <person name="Berlin A.M."/>
            <person name="Chapman S.B."/>
            <person name="Gainer-Dewar J."/>
            <person name="Goldberg J."/>
            <person name="Griggs A."/>
            <person name="Gujja S."/>
            <person name="Hansen M."/>
            <person name="Howarth C."/>
            <person name="Imamovic A."/>
            <person name="Ireland A."/>
            <person name="Larimer J."/>
            <person name="McCowan C."/>
            <person name="Murphy C."/>
            <person name="Pearson M."/>
            <person name="Poon T.W."/>
            <person name="Priest M."/>
            <person name="Roberts A."/>
            <person name="Saif S."/>
            <person name="Shea T."/>
            <person name="Sisk P."/>
            <person name="Sykes S."/>
            <person name="Wortman J."/>
            <person name="Nusbaum C."/>
            <person name="Birren B."/>
        </authorList>
    </citation>
    <scope>NUCLEOTIDE SEQUENCE [LARGE SCALE GENOMIC DNA]</scope>
    <source>
        <strain evidence="9">1006PhL</strain>
    </source>
</reference>
<name>S2K140_MUCC1</name>
<dbReference type="Proteomes" id="UP000014254">
    <property type="component" value="Unassembled WGS sequence"/>
</dbReference>
<dbReference type="EMBL" id="KE123943">
    <property type="protein sequence ID" value="EPB88873.1"/>
    <property type="molecule type" value="Genomic_DNA"/>
</dbReference>
<evidence type="ECO:0000256" key="7">
    <source>
        <dbReference type="PROSITE-ProRule" id="PRU00221"/>
    </source>
</evidence>
<sequence>MSFQNTVNRHTTTHVHDYDLPVYRQALEKDIYAGIVTSLSFFNDSILLAGHGPYLRVYNVQTGKLLDSKSILPANRIHRIVFAPGSSSITEQGMEHRQLAVFGSKYLTLLSITASENEATIEIETSYGPFKDWIMDAQWMNGTMQMTLVYGHNDVEVFDLKSNQVVYRVQCNVKCILYSARIFGSTPESLVVASGTVFNEVHLWKPYNRGDQGDAPVYRKLTGHEGVIFGMRFNEDASQIVSVSDDRTIRVWPLKEEEKAPLVLFGHTARVWDCQFVDEYLVSISEDATCRVWKNTLIAPADEDDTGDCIACWEGHASKNVWSCAINPEHKIVATGGQDSGIRLWSLLSIKDNKIDSEDDLVAFPLPAERRASKDNIRNFVMIKNRWIVAATLDGYLLKCDGTVTPPQWTEIQHDVSYKNYAIMKNSECGSVVVVGNIFGDLVFLSPTDAFKPFKIAAHKQKLFEIFIEQSSDENVLYVISNGYNDSVLFHRLDLSTSVPTVKTLFNIEMPAERTTVLSLAYSEKENILICGSRESALLIYRLPCHTTVAQGTIQTLKPTLQLRKSHGKQAITSVLIKASRDVEDTQQDEEEEEEEQGKQLLFWTAGRDGCYVQYRLNMLNNSQELQEKETQLGIANQGDTVFTGHDLILEKLYRNKVTKGTLEGSMLLDGQLLLMGFFRKNFFVYNENKNFSMVTINCGGGHRRWGFSTKDAKLNKSAFAFIRKEVLYAYFRDTSSVTDGFKESILQSNYHGREVRALRFLPSSLCQDALLFATGGEDTILRIQQYTPHTTSKFHTHVSIRKHTTVIKNIDCSQGMSTLLFTSGGLEEFRCWKVEASPSSSNNGLVHLNCLEVATCPTLSVDIESRIMDTTAFAIAPNKGLHIIGAVYSDAMIRFWLFNEVTRKFCLVADGTWHAKCILQITHVKVGDKVYFLTSATDGRIAVWDIFDDLYAAVQTQDQLEAEPTKAAFRLSEPVFYYSAHMSGVNALEAVPYQDQQHVLVLTGGEDNAVSAALLQVTDTHVIPVGQPFILPDAHASSVTGIKYMDQSVFTTSTDQRLNKWKVNTVSDNSSSSSSSGGVSLSMTDAAYMDVPDPSALDAIGFNGQVHVAITGVGLQSIKYTASQ</sequence>
<keyword evidence="2" id="KW-0963">Cytoplasm</keyword>
<dbReference type="Pfam" id="PF00400">
    <property type="entry name" value="WD40"/>
    <property type="match status" value="3"/>
</dbReference>
<evidence type="ECO:0000256" key="6">
    <source>
        <dbReference type="ARBA" id="ARBA00038255"/>
    </source>
</evidence>
<keyword evidence="4" id="KW-0819">tRNA processing</keyword>
<dbReference type="PROSITE" id="PS50294">
    <property type="entry name" value="WD_REPEATS_REGION"/>
    <property type="match status" value="1"/>
</dbReference>
<evidence type="ECO:0000256" key="4">
    <source>
        <dbReference type="ARBA" id="ARBA00022694"/>
    </source>
</evidence>
<evidence type="ECO:0000256" key="3">
    <source>
        <dbReference type="ARBA" id="ARBA00022574"/>
    </source>
</evidence>
<dbReference type="OrthoDB" id="5594999at2759"/>
<organism evidence="8 9">
    <name type="scientific">Mucor circinelloides f. circinelloides (strain 1006PhL)</name>
    <name type="common">Mucormycosis agent</name>
    <name type="synonym">Calyptromyces circinelloides</name>
    <dbReference type="NCBI Taxonomy" id="1220926"/>
    <lineage>
        <taxon>Eukaryota</taxon>
        <taxon>Fungi</taxon>
        <taxon>Fungi incertae sedis</taxon>
        <taxon>Mucoromycota</taxon>
        <taxon>Mucoromycotina</taxon>
        <taxon>Mucoromycetes</taxon>
        <taxon>Mucorales</taxon>
        <taxon>Mucorineae</taxon>
        <taxon>Mucoraceae</taxon>
        <taxon>Mucor</taxon>
    </lineage>
</organism>
<accession>S2K140</accession>
<dbReference type="SUPFAM" id="SSF50978">
    <property type="entry name" value="WD40 repeat-like"/>
    <property type="match status" value="2"/>
</dbReference>
<evidence type="ECO:0000256" key="1">
    <source>
        <dbReference type="ARBA" id="ARBA00004496"/>
    </source>
</evidence>
<dbReference type="InterPro" id="IPR036322">
    <property type="entry name" value="WD40_repeat_dom_sf"/>
</dbReference>
<dbReference type="InParanoid" id="S2K140"/>
<dbReference type="GO" id="GO:0030488">
    <property type="term" value="P:tRNA methylation"/>
    <property type="evidence" value="ECO:0007669"/>
    <property type="project" value="TreeGrafter"/>
</dbReference>
<comment type="similarity">
    <text evidence="6">Belongs to the WD repeat WDR6 family.</text>
</comment>
<keyword evidence="5" id="KW-0677">Repeat</keyword>
<feature type="repeat" description="WD" evidence="7">
    <location>
        <begin position="221"/>
        <end position="262"/>
    </location>
</feature>
<feature type="repeat" description="WD" evidence="7">
    <location>
        <begin position="321"/>
        <end position="347"/>
    </location>
</feature>
<keyword evidence="3 7" id="KW-0853">WD repeat</keyword>
<dbReference type="PANTHER" id="PTHR14344">
    <property type="entry name" value="WD REPEAT PROTEIN"/>
    <property type="match status" value="1"/>
</dbReference>
<dbReference type="PROSITE" id="PS50082">
    <property type="entry name" value="WD_REPEATS_2"/>
    <property type="match status" value="2"/>
</dbReference>
<dbReference type="InterPro" id="IPR011041">
    <property type="entry name" value="Quinoprot_gluc/sorb_DH_b-prop"/>
</dbReference>
<dbReference type="STRING" id="1220926.S2K140"/>
<dbReference type="InterPro" id="IPR051973">
    <property type="entry name" value="tRNA_Anticodon_Mtase-Reg"/>
</dbReference>
<dbReference type="SUPFAM" id="SSF50969">
    <property type="entry name" value="YVTN repeat-like/Quinoprotein amine dehydrogenase"/>
    <property type="match status" value="1"/>
</dbReference>
<dbReference type="InterPro" id="IPR011044">
    <property type="entry name" value="Quino_amine_DH_bsu"/>
</dbReference>
<comment type="subcellular location">
    <subcellularLocation>
        <location evidence="1">Cytoplasm</location>
    </subcellularLocation>
</comment>
<evidence type="ECO:0000256" key="5">
    <source>
        <dbReference type="ARBA" id="ARBA00022737"/>
    </source>
</evidence>
<protein>
    <submittedName>
        <fullName evidence="8">Uncharacterized protein</fullName>
    </submittedName>
</protein>
<dbReference type="InterPro" id="IPR001680">
    <property type="entry name" value="WD40_rpt"/>
</dbReference>
<evidence type="ECO:0000313" key="9">
    <source>
        <dbReference type="Proteomes" id="UP000014254"/>
    </source>
</evidence>
<evidence type="ECO:0000256" key="2">
    <source>
        <dbReference type="ARBA" id="ARBA00022490"/>
    </source>
</evidence>
<dbReference type="SUPFAM" id="SSF50952">
    <property type="entry name" value="Soluble quinoprotein glucose dehydrogenase"/>
    <property type="match status" value="1"/>
</dbReference>
<dbReference type="PANTHER" id="PTHR14344:SF3">
    <property type="entry name" value="WD REPEAT-CONTAINING PROTEIN 6"/>
    <property type="match status" value="1"/>
</dbReference>
<proteinExistence type="inferred from homology"/>
<dbReference type="FunCoup" id="S2K140">
    <property type="interactions" value="717"/>
</dbReference>
<dbReference type="GO" id="GO:0005737">
    <property type="term" value="C:cytoplasm"/>
    <property type="evidence" value="ECO:0007669"/>
    <property type="project" value="UniProtKB-SubCell"/>
</dbReference>